<feature type="domain" description="DUF2062" evidence="2">
    <location>
        <begin position="27"/>
        <end position="194"/>
    </location>
</feature>
<accession>A0ABZ2TFJ1</accession>
<keyword evidence="1" id="KW-0472">Membrane</keyword>
<feature type="transmembrane region" description="Helical" evidence="1">
    <location>
        <begin position="161"/>
        <end position="187"/>
    </location>
</feature>
<dbReference type="Pfam" id="PF09835">
    <property type="entry name" value="DUF2062"/>
    <property type="match status" value="1"/>
</dbReference>
<dbReference type="InterPro" id="IPR018639">
    <property type="entry name" value="DUF2062"/>
</dbReference>
<dbReference type="Proteomes" id="UP001281305">
    <property type="component" value="Chromosome"/>
</dbReference>
<feature type="transmembrane region" description="Helical" evidence="1">
    <location>
        <begin position="46"/>
        <end position="68"/>
    </location>
</feature>
<evidence type="ECO:0000313" key="3">
    <source>
        <dbReference type="EMBL" id="WYK16883.1"/>
    </source>
</evidence>
<dbReference type="RefSeq" id="WP_317056952.1">
    <property type="nucleotide sequence ID" value="NZ_CP146606.1"/>
</dbReference>
<evidence type="ECO:0000313" key="4">
    <source>
        <dbReference type="Proteomes" id="UP001281305"/>
    </source>
</evidence>
<reference evidence="3 4" key="1">
    <citation type="submission" date="2024-02" db="EMBL/GenBank/DDBJ databases">
        <title>Roseovarius strain W115 nov., isolated from a marine algae.</title>
        <authorList>
            <person name="Lee M.W."/>
            <person name="Lee J.K."/>
            <person name="Kim J.M."/>
            <person name="Choi D.G."/>
            <person name="Baek J.H."/>
            <person name="Bayburt H."/>
            <person name="Jung J.J."/>
            <person name="Han D.M."/>
            <person name="Jeon C.O."/>
        </authorList>
    </citation>
    <scope>NUCLEOTIDE SEQUENCE [LARGE SCALE GENOMIC DNA]</scope>
    <source>
        <strain evidence="3 4">W115</strain>
    </source>
</reference>
<gene>
    <name evidence="3" type="ORF">RZS32_010625</name>
</gene>
<name>A0ABZ2TFJ1_9RHOB</name>
<keyword evidence="4" id="KW-1185">Reference proteome</keyword>
<organism evidence="3 4">
    <name type="scientific">Roseovarius rhodophyticola</name>
    <dbReference type="NCBI Taxonomy" id="3080827"/>
    <lineage>
        <taxon>Bacteria</taxon>
        <taxon>Pseudomonadati</taxon>
        <taxon>Pseudomonadota</taxon>
        <taxon>Alphaproteobacteria</taxon>
        <taxon>Rhodobacterales</taxon>
        <taxon>Roseobacteraceae</taxon>
        <taxon>Roseovarius</taxon>
    </lineage>
</organism>
<proteinExistence type="predicted"/>
<evidence type="ECO:0000259" key="2">
    <source>
        <dbReference type="Pfam" id="PF09835"/>
    </source>
</evidence>
<protein>
    <submittedName>
        <fullName evidence="3">DUF2062 domain-containing protein</fullName>
    </submittedName>
</protein>
<keyword evidence="1" id="KW-1133">Transmembrane helix</keyword>
<keyword evidence="1" id="KW-0812">Transmembrane</keyword>
<feature type="transmembrane region" description="Helical" evidence="1">
    <location>
        <begin position="80"/>
        <end position="100"/>
    </location>
</feature>
<dbReference type="PANTHER" id="PTHR40547:SF1">
    <property type="entry name" value="SLL0298 PROTEIN"/>
    <property type="match status" value="1"/>
</dbReference>
<sequence length="229" mass="25874">MVFKRRDKLPWWKATLQFLWPKSGWSRAFQYVKHRVRRLPDPPHRIARGIFAGVFVTFSPFFGLHFFLAAGLAWIMRGNIVASLLATFVGNPVTFLAIGASSLQTGYFLLGIRNVPEFHEHGTLGTKFVDAGRDLKDNIWAMFTEARADWTRLDIFYDEVFFPYMVGGVIPGLISGIIAYYLSLPVIQAYQNRRKGRLKAKLDAFKEKAAEKKVKSKAKDSGVSGGPNV</sequence>
<dbReference type="EMBL" id="CP146606">
    <property type="protein sequence ID" value="WYK16883.1"/>
    <property type="molecule type" value="Genomic_DNA"/>
</dbReference>
<evidence type="ECO:0000256" key="1">
    <source>
        <dbReference type="SAM" id="Phobius"/>
    </source>
</evidence>
<dbReference type="PANTHER" id="PTHR40547">
    <property type="entry name" value="SLL0298 PROTEIN"/>
    <property type="match status" value="1"/>
</dbReference>